<keyword evidence="2" id="KW-1185">Reference proteome</keyword>
<evidence type="ECO:0000313" key="2">
    <source>
        <dbReference type="Proteomes" id="UP000305887"/>
    </source>
</evidence>
<dbReference type="OrthoDB" id="7820973at2"/>
<comment type="caution">
    <text evidence="1">The sequence shown here is derived from an EMBL/GenBank/DDBJ whole genome shotgun (WGS) entry which is preliminary data.</text>
</comment>
<reference evidence="1 2" key="1">
    <citation type="submission" date="2019-06" db="EMBL/GenBank/DDBJ databases">
        <title>YIM 131921 draft genome.</title>
        <authorList>
            <person name="Jiang L."/>
        </authorList>
    </citation>
    <scope>NUCLEOTIDE SEQUENCE [LARGE SCALE GENOMIC DNA]</scope>
    <source>
        <strain evidence="1 2">YIM 131921</strain>
    </source>
</reference>
<protein>
    <submittedName>
        <fullName evidence="1">Uncharacterized protein</fullName>
    </submittedName>
</protein>
<dbReference type="RefSeq" id="WP_139076736.1">
    <property type="nucleotide sequence ID" value="NZ_VDFU01000010.1"/>
</dbReference>
<name>A0A5C4MXV0_9RHOB</name>
<proteinExistence type="predicted"/>
<dbReference type="Proteomes" id="UP000305887">
    <property type="component" value="Unassembled WGS sequence"/>
</dbReference>
<sequence length="311" mass="35381">MRRTGERGRLTRLDRRHQQLGEVLVTIRDWMRRQRLRRLERRGDVVLHWAEEAQALLDLGGDLIPERELSRDLYGLLVYAWAAGADRRAMFHAHDVLAQVRARAWQGYADMPGLLEEIRTLWPRGATTERMVAFFDELARKRSTYLFLPVVSRIDRHQGRAGPLPRGALSVDGLVERHADRHYGQVIRNMFAAGPELAREQDVFMLATLAVLWDEGPWRGDRAALFGVVQAGLRRLHETPETVLRAVRADRTPGSPHKAVAAEILAAAEEIVAWAPWLWLEALFVVENALAGPQWFDTAFEVTAIPTDTLL</sequence>
<accession>A0A5C4MXV0</accession>
<gene>
    <name evidence="1" type="ORF">FHG66_10635</name>
</gene>
<dbReference type="AlphaFoldDB" id="A0A5C4MXV0"/>
<dbReference type="EMBL" id="VDFU01000010">
    <property type="protein sequence ID" value="TNC49567.1"/>
    <property type="molecule type" value="Genomic_DNA"/>
</dbReference>
<organism evidence="1 2">
    <name type="scientific">Rubellimicrobium rubrum</name>
    <dbReference type="NCBI Taxonomy" id="2585369"/>
    <lineage>
        <taxon>Bacteria</taxon>
        <taxon>Pseudomonadati</taxon>
        <taxon>Pseudomonadota</taxon>
        <taxon>Alphaproteobacteria</taxon>
        <taxon>Rhodobacterales</taxon>
        <taxon>Roseobacteraceae</taxon>
        <taxon>Rubellimicrobium</taxon>
    </lineage>
</organism>
<evidence type="ECO:0000313" key="1">
    <source>
        <dbReference type="EMBL" id="TNC49567.1"/>
    </source>
</evidence>